<dbReference type="InParanoid" id="A0A166JGU9"/>
<keyword evidence="3" id="KW-1185">Reference proteome</keyword>
<dbReference type="InterPro" id="IPR025476">
    <property type="entry name" value="Helitron_helicase-like"/>
</dbReference>
<reference evidence="2 3" key="1">
    <citation type="journal article" date="2016" name="Mol. Biol. Evol.">
        <title>Comparative Genomics of Early-Diverging Mushroom-Forming Fungi Provides Insights into the Origins of Lignocellulose Decay Capabilities.</title>
        <authorList>
            <person name="Nagy L.G."/>
            <person name="Riley R."/>
            <person name="Tritt A."/>
            <person name="Adam C."/>
            <person name="Daum C."/>
            <person name="Floudas D."/>
            <person name="Sun H."/>
            <person name="Yadav J.S."/>
            <person name="Pangilinan J."/>
            <person name="Larsson K.H."/>
            <person name="Matsuura K."/>
            <person name="Barry K."/>
            <person name="Labutti K."/>
            <person name="Kuo R."/>
            <person name="Ohm R.A."/>
            <person name="Bhattacharya S.S."/>
            <person name="Shirouzu T."/>
            <person name="Yoshinaga Y."/>
            <person name="Martin F.M."/>
            <person name="Grigoriev I.V."/>
            <person name="Hibbett D.S."/>
        </authorList>
    </citation>
    <scope>NUCLEOTIDE SEQUENCE [LARGE SCALE GENOMIC DNA]</scope>
    <source>
        <strain evidence="2 3">HHB12733</strain>
    </source>
</reference>
<protein>
    <recommendedName>
        <fullName evidence="1">Helitron helicase-like domain-containing protein</fullName>
    </recommendedName>
</protein>
<dbReference type="PANTHER" id="PTHR45786:SF74">
    <property type="entry name" value="ATP-DEPENDENT DNA HELICASE"/>
    <property type="match status" value="1"/>
</dbReference>
<dbReference type="STRING" id="1353952.A0A166JGU9"/>
<evidence type="ECO:0000313" key="2">
    <source>
        <dbReference type="EMBL" id="KZT44707.1"/>
    </source>
</evidence>
<dbReference type="Pfam" id="PF14214">
    <property type="entry name" value="Helitron_like_N"/>
    <property type="match status" value="1"/>
</dbReference>
<dbReference type="OrthoDB" id="3366231at2759"/>
<evidence type="ECO:0000259" key="1">
    <source>
        <dbReference type="Pfam" id="PF14214"/>
    </source>
</evidence>
<dbReference type="PANTHER" id="PTHR45786">
    <property type="entry name" value="DNA BINDING PROTEIN-LIKE"/>
    <property type="match status" value="1"/>
</dbReference>
<evidence type="ECO:0000313" key="3">
    <source>
        <dbReference type="Proteomes" id="UP000076842"/>
    </source>
</evidence>
<sequence>MPNISMHSRKLNSLFAFTAIGATEGFMRNLQAPSNVVLTGRTYHRMLDVADPTHSIHWFLYDSQERALAGRQRQVPPAFLPLVSNALERVNPYLHALAQFQDDEVPDTAVLELPEHAASGDFAAIMHSNNSTIVSPRSILIWRLGDVQPSFISLFSRHYEPLQYPLLFPHGTPGWGLLEEEQWQPGPRGQYPHYLTQLKWYRLCLLREERFLRFGRLTNEYLCDMYSRVQEQDLDYIRRAREHQAAARAGPDGMEQEAVDIELPASFTGSRRWASEQTADSLTLARKDGKASIFTTITCNPNWPEIVSILHPGQTASDVPMVVARVFKLRLQHFHYLLRKHLGKLVYIVQVIEFQKRGLPHAHIVLKVHPELPPDQVDRLISAHLPEDPALRAKPLQ</sequence>
<gene>
    <name evidence="2" type="ORF">CALCODRAFT_489138</name>
</gene>
<organism evidence="2 3">
    <name type="scientific">Calocera cornea HHB12733</name>
    <dbReference type="NCBI Taxonomy" id="1353952"/>
    <lineage>
        <taxon>Eukaryota</taxon>
        <taxon>Fungi</taxon>
        <taxon>Dikarya</taxon>
        <taxon>Basidiomycota</taxon>
        <taxon>Agaricomycotina</taxon>
        <taxon>Dacrymycetes</taxon>
        <taxon>Dacrymycetales</taxon>
        <taxon>Dacrymycetaceae</taxon>
        <taxon>Calocera</taxon>
    </lineage>
</organism>
<dbReference type="EMBL" id="KV424378">
    <property type="protein sequence ID" value="KZT44707.1"/>
    <property type="molecule type" value="Genomic_DNA"/>
</dbReference>
<proteinExistence type="predicted"/>
<feature type="domain" description="Helitron helicase-like" evidence="1">
    <location>
        <begin position="206"/>
        <end position="366"/>
    </location>
</feature>
<dbReference type="Proteomes" id="UP000076842">
    <property type="component" value="Unassembled WGS sequence"/>
</dbReference>
<name>A0A166JGU9_9BASI</name>
<dbReference type="AlphaFoldDB" id="A0A166JGU9"/>
<accession>A0A166JGU9</accession>